<comment type="catalytic activity">
    <reaction evidence="3">
        <text>dCTP + 2 H2O = dUMP + NH4(+) + diphosphate</text>
        <dbReference type="Rhea" id="RHEA:19205"/>
        <dbReference type="ChEBI" id="CHEBI:15377"/>
        <dbReference type="ChEBI" id="CHEBI:28938"/>
        <dbReference type="ChEBI" id="CHEBI:33019"/>
        <dbReference type="ChEBI" id="CHEBI:61481"/>
        <dbReference type="ChEBI" id="CHEBI:246422"/>
        <dbReference type="EC" id="3.5.4.30"/>
    </reaction>
</comment>
<accession>A0A832ZIY4</accession>
<evidence type="ECO:0000313" key="5">
    <source>
        <dbReference type="EMBL" id="HIP91337.1"/>
    </source>
</evidence>
<feature type="binding site" evidence="3">
    <location>
        <position position="163"/>
    </location>
    <ligand>
        <name>dCTP</name>
        <dbReference type="ChEBI" id="CHEBI:61481"/>
    </ligand>
</feature>
<feature type="site" description="Important for bifunctional activity" evidence="3">
    <location>
        <begin position="132"/>
        <end position="133"/>
    </location>
</feature>
<evidence type="ECO:0000256" key="1">
    <source>
        <dbReference type="ARBA" id="ARBA00022801"/>
    </source>
</evidence>
<dbReference type="InterPro" id="IPR036157">
    <property type="entry name" value="dUTPase-like_sf"/>
</dbReference>
<dbReference type="EC" id="3.5.4.30" evidence="3"/>
<dbReference type="SUPFAM" id="SSF51283">
    <property type="entry name" value="dUTPase-like"/>
    <property type="match status" value="1"/>
</dbReference>
<comment type="similarity">
    <text evidence="3">Belongs to the dCTP deaminase family.</text>
</comment>
<comment type="pathway">
    <text evidence="3">Pyrimidine metabolism; dUMP biosynthesis; dUMP from dCTP: step 1/1.</text>
</comment>
<feature type="active site" description="Proton donor/acceptor" evidence="3">
    <location>
        <position position="145"/>
    </location>
</feature>
<dbReference type="GO" id="GO:0006226">
    <property type="term" value="P:dUMP biosynthetic process"/>
    <property type="evidence" value="ECO:0007669"/>
    <property type="project" value="UniProtKB-UniRule"/>
</dbReference>
<comment type="function">
    <text evidence="3">Bifunctional enzyme that catalyzes both the deamination of dCTP to dUTP and the hydrolysis of dUTP to dUMP without releasing the toxic dUTP intermediate.</text>
</comment>
<feature type="binding site" evidence="3">
    <location>
        <begin position="143"/>
        <end position="145"/>
    </location>
    <ligand>
        <name>dCTP</name>
        <dbReference type="ChEBI" id="CHEBI:61481"/>
    </ligand>
</feature>
<feature type="binding site" evidence="3">
    <location>
        <position position="184"/>
    </location>
    <ligand>
        <name>dCTP</name>
        <dbReference type="ChEBI" id="CHEBI:61481"/>
    </ligand>
</feature>
<dbReference type="HAMAP" id="MF_00146">
    <property type="entry name" value="dCTP_deaminase"/>
    <property type="match status" value="1"/>
</dbReference>
<dbReference type="GO" id="GO:0008829">
    <property type="term" value="F:dCTP deaminase activity"/>
    <property type="evidence" value="ECO:0007669"/>
    <property type="project" value="InterPro"/>
</dbReference>
<dbReference type="InterPro" id="IPR033704">
    <property type="entry name" value="dUTPase_trimeric"/>
</dbReference>
<feature type="binding site" evidence="3">
    <location>
        <begin position="117"/>
        <end position="122"/>
    </location>
    <ligand>
        <name>dCTP</name>
        <dbReference type="ChEBI" id="CHEBI:61481"/>
    </ligand>
</feature>
<name>A0A832ZIY4_9EURY</name>
<organism evidence="5 6">
    <name type="scientific">Methanothermococcus okinawensis</name>
    <dbReference type="NCBI Taxonomy" id="155863"/>
    <lineage>
        <taxon>Archaea</taxon>
        <taxon>Methanobacteriati</taxon>
        <taxon>Methanobacteriota</taxon>
        <taxon>Methanomada group</taxon>
        <taxon>Methanococci</taxon>
        <taxon>Methanococcales</taxon>
        <taxon>Methanococcaceae</taxon>
        <taxon>Methanothermococcus</taxon>
    </lineage>
</organism>
<evidence type="ECO:0000313" key="6">
    <source>
        <dbReference type="Proteomes" id="UP000618343"/>
    </source>
</evidence>
<keyword evidence="2 3" id="KW-0546">Nucleotide metabolism</keyword>
<dbReference type="GO" id="GO:0006229">
    <property type="term" value="P:dUTP biosynthetic process"/>
    <property type="evidence" value="ECO:0007669"/>
    <property type="project" value="InterPro"/>
</dbReference>
<reference evidence="5" key="1">
    <citation type="journal article" date="2020" name="ISME J.">
        <title>Gammaproteobacteria mediating utilization of methyl-, sulfur- and petroleum organic compounds in deep ocean hydrothermal plumes.</title>
        <authorList>
            <person name="Zhou Z."/>
            <person name="Liu Y."/>
            <person name="Pan J."/>
            <person name="Cron B.R."/>
            <person name="Toner B.M."/>
            <person name="Anantharaman K."/>
            <person name="Breier J.A."/>
            <person name="Dick G.J."/>
            <person name="Li M."/>
        </authorList>
    </citation>
    <scope>NUCLEOTIDE SEQUENCE</scope>
    <source>
        <strain evidence="4">SZUA-1453</strain>
        <strain evidence="5">SZUA-1471</strain>
    </source>
</reference>
<dbReference type="EMBL" id="DQUI01000072">
    <property type="protein sequence ID" value="HIP84704.1"/>
    <property type="molecule type" value="Genomic_DNA"/>
</dbReference>
<dbReference type="GO" id="GO:0000166">
    <property type="term" value="F:nucleotide binding"/>
    <property type="evidence" value="ECO:0007669"/>
    <property type="project" value="UniProtKB-KW"/>
</dbReference>
<keyword evidence="3" id="KW-0547">Nucleotide-binding</keyword>
<dbReference type="UniPathway" id="UPA00610">
    <property type="reaction ID" value="UER00667"/>
</dbReference>
<dbReference type="CDD" id="cd07557">
    <property type="entry name" value="trimeric_dUTPase"/>
    <property type="match status" value="1"/>
</dbReference>
<evidence type="ECO:0000313" key="4">
    <source>
        <dbReference type="EMBL" id="HIP84704.1"/>
    </source>
</evidence>
<gene>
    <name evidence="3 5" type="primary">dcd</name>
    <name evidence="4" type="ORF">EYH15_04370</name>
    <name evidence="5" type="ORF">EYH21_03440</name>
</gene>
<sequence>MILSDRDILHCIEVGEISIEPFNLDFLGPCSYDVTLGDEFIVYKDEVYDLRRELNHEKFKIKRAIMVCPLGYKLDEDKIEYYREKYKVDMVINRGILGTTREYIELSNNICAQYQGRSSFGRVFLQSHQTAGWIDAGFRGRITLEIVAYDKPVVLYKGQRIGQLIFSKTSSPANVGYCERKNSKYGGQSSVTPSLIFKEFK</sequence>
<evidence type="ECO:0000256" key="3">
    <source>
        <dbReference type="HAMAP-Rule" id="MF_00146"/>
    </source>
</evidence>
<dbReference type="EMBL" id="DQUO01000035">
    <property type="protein sequence ID" value="HIP91337.1"/>
    <property type="molecule type" value="Genomic_DNA"/>
</dbReference>
<keyword evidence="1 3" id="KW-0378">Hydrolase</keyword>
<dbReference type="Proteomes" id="UP000643554">
    <property type="component" value="Unassembled WGS sequence"/>
</dbReference>
<dbReference type="Gene3D" id="2.70.40.10">
    <property type="match status" value="1"/>
</dbReference>
<dbReference type="NCBIfam" id="TIGR02274">
    <property type="entry name" value="dCTP_deam"/>
    <property type="match status" value="1"/>
</dbReference>
<dbReference type="PANTHER" id="PTHR42680:SF3">
    <property type="entry name" value="DCTP DEAMINASE"/>
    <property type="match status" value="1"/>
</dbReference>
<dbReference type="Pfam" id="PF22769">
    <property type="entry name" value="DCD"/>
    <property type="match status" value="1"/>
</dbReference>
<evidence type="ECO:0000256" key="2">
    <source>
        <dbReference type="ARBA" id="ARBA00023080"/>
    </source>
</evidence>
<dbReference type="AlphaFoldDB" id="A0A832ZIY4"/>
<dbReference type="Proteomes" id="UP000618343">
    <property type="component" value="Unassembled WGS sequence"/>
</dbReference>
<dbReference type="GO" id="GO:0033973">
    <property type="term" value="F:dCTP deaminase (dUMP-forming) activity"/>
    <property type="evidence" value="ECO:0007669"/>
    <property type="project" value="UniProtKB-UniRule"/>
</dbReference>
<proteinExistence type="inferred from homology"/>
<feature type="binding site" evidence="3">
    <location>
        <position position="135"/>
    </location>
    <ligand>
        <name>dCTP</name>
        <dbReference type="ChEBI" id="CHEBI:61481"/>
    </ligand>
</feature>
<comment type="subunit">
    <text evidence="3">Homotrimer.</text>
</comment>
<feature type="binding site" evidence="3">
    <location>
        <position position="188"/>
    </location>
    <ligand>
        <name>dCTP</name>
        <dbReference type="ChEBI" id="CHEBI:61481"/>
    </ligand>
</feature>
<protein>
    <recommendedName>
        <fullName evidence="3">dCTP deaminase, dUMP-forming</fullName>
        <ecNumber evidence="3">3.5.4.30</ecNumber>
    </recommendedName>
    <alternativeName>
        <fullName evidence="3">Bifunctional dCTP deaminase:dUTPase</fullName>
    </alternativeName>
    <alternativeName>
        <fullName evidence="3">DCD-DUT</fullName>
    </alternativeName>
</protein>
<dbReference type="InterPro" id="IPR011962">
    <property type="entry name" value="dCTP_deaminase"/>
</dbReference>
<dbReference type="PANTHER" id="PTHR42680">
    <property type="entry name" value="DCTP DEAMINASE"/>
    <property type="match status" value="1"/>
</dbReference>
<feature type="binding site" evidence="3">
    <location>
        <position position="177"/>
    </location>
    <ligand>
        <name>dCTP</name>
        <dbReference type="ChEBI" id="CHEBI:61481"/>
    </ligand>
</feature>
<comment type="caution">
    <text evidence="5">The sequence shown here is derived from an EMBL/GenBank/DDBJ whole genome shotgun (WGS) entry which is preliminary data.</text>
</comment>